<sequence length="185" mass="20806">MREENMEVTTNINRLDLIKFNIAVLPRMRSTYITMLSIAALIFAFILWKHGIPNSLNNWFALILACIGGGVIGMLAGVIISFIFILATSNENNGILGEHNYKITTEGLHEKTKANEGLRKWDGIQEVKVIGSYLLLRISGYLFHVIPKRSFLSDESFKMFAEASLAYWQKSHNKANSADAKNLRG</sequence>
<dbReference type="InterPro" id="IPR025588">
    <property type="entry name" value="YcxB-like_C"/>
</dbReference>
<feature type="transmembrane region" description="Helical" evidence="1">
    <location>
        <begin position="30"/>
        <end position="48"/>
    </location>
</feature>
<keyword evidence="1" id="KW-0472">Membrane</keyword>
<dbReference type="Proteomes" id="UP000287853">
    <property type="component" value="Unassembled WGS sequence"/>
</dbReference>
<protein>
    <submittedName>
        <fullName evidence="3">YcxB-like protein</fullName>
    </submittedName>
</protein>
<evidence type="ECO:0000313" key="3">
    <source>
        <dbReference type="EMBL" id="RWX45554.1"/>
    </source>
</evidence>
<reference evidence="3 4" key="1">
    <citation type="submission" date="2017-01" db="EMBL/GenBank/DDBJ databases">
        <title>The cable genome- insights into the physiology and evolution of filamentous bacteria capable of sulfide oxidation via long distance electron transfer.</title>
        <authorList>
            <person name="Schreiber L."/>
            <person name="Bjerg J.T."/>
            <person name="Boggild A."/>
            <person name="Van De Vossenberg J."/>
            <person name="Meysman F."/>
            <person name="Nielsen L.P."/>
            <person name="Schramm A."/>
            <person name="Kjeldsen K.U."/>
        </authorList>
    </citation>
    <scope>NUCLEOTIDE SEQUENCE [LARGE SCALE GENOMIC DNA]</scope>
    <source>
        <strain evidence="3">MCF</strain>
    </source>
</reference>
<gene>
    <name evidence="3" type="ORF">H206_02114</name>
</gene>
<dbReference type="EMBL" id="MTKO01000076">
    <property type="protein sequence ID" value="RWX45554.1"/>
    <property type="molecule type" value="Genomic_DNA"/>
</dbReference>
<keyword evidence="1" id="KW-0812">Transmembrane</keyword>
<dbReference type="AlphaFoldDB" id="A0A444IXG6"/>
<name>A0A444IXG6_9BACT</name>
<organism evidence="3 4">
    <name type="scientific">Candidatus Electrothrix aarhusensis</name>
    <dbReference type="NCBI Taxonomy" id="1859131"/>
    <lineage>
        <taxon>Bacteria</taxon>
        <taxon>Pseudomonadati</taxon>
        <taxon>Thermodesulfobacteriota</taxon>
        <taxon>Desulfobulbia</taxon>
        <taxon>Desulfobulbales</taxon>
        <taxon>Desulfobulbaceae</taxon>
        <taxon>Candidatus Electrothrix</taxon>
    </lineage>
</organism>
<comment type="caution">
    <text evidence="3">The sequence shown here is derived from an EMBL/GenBank/DDBJ whole genome shotgun (WGS) entry which is preliminary data.</text>
</comment>
<feature type="transmembrane region" description="Helical" evidence="1">
    <location>
        <begin position="60"/>
        <end position="86"/>
    </location>
</feature>
<keyword evidence="1" id="KW-1133">Transmembrane helix</keyword>
<dbReference type="Pfam" id="PF14317">
    <property type="entry name" value="YcxB"/>
    <property type="match status" value="1"/>
</dbReference>
<evidence type="ECO:0000256" key="1">
    <source>
        <dbReference type="SAM" id="Phobius"/>
    </source>
</evidence>
<feature type="domain" description="YcxB-like C-terminal" evidence="2">
    <location>
        <begin position="103"/>
        <end position="157"/>
    </location>
</feature>
<keyword evidence="4" id="KW-1185">Reference proteome</keyword>
<evidence type="ECO:0000313" key="4">
    <source>
        <dbReference type="Proteomes" id="UP000287853"/>
    </source>
</evidence>
<proteinExistence type="predicted"/>
<accession>A0A444IXG6</accession>
<evidence type="ECO:0000259" key="2">
    <source>
        <dbReference type="Pfam" id="PF14317"/>
    </source>
</evidence>